<dbReference type="Pfam" id="PF00582">
    <property type="entry name" value="Usp"/>
    <property type="match status" value="1"/>
</dbReference>
<keyword evidence="2" id="KW-0963">Cytoplasm</keyword>
<comment type="subcellular location">
    <subcellularLocation>
        <location evidence="2">Cytoplasm</location>
    </subcellularLocation>
</comment>
<sequence length="144" mass="15816">MNEELQHILVPVDGSEPSRRALEKAVYLAQKCGSSLTLLTVVDMNKEINSFEQVSTGGYIPGELKEKGYKLLLKLMPLIPDTIHAEAVVQIGDPAQNIVTYSEEHPVDLIIIGNRGLSGLKKILLGSVSNYVLLRSHVPILIMK</sequence>
<dbReference type="InterPro" id="IPR006015">
    <property type="entry name" value="Universal_stress_UspA"/>
</dbReference>
<evidence type="ECO:0000259" key="3">
    <source>
        <dbReference type="Pfam" id="PF00582"/>
    </source>
</evidence>
<dbReference type="CDD" id="cd00293">
    <property type="entry name" value="USP-like"/>
    <property type="match status" value="1"/>
</dbReference>
<comment type="similarity">
    <text evidence="1 2">Belongs to the universal stress protein A family.</text>
</comment>
<dbReference type="GO" id="GO:0005737">
    <property type="term" value="C:cytoplasm"/>
    <property type="evidence" value="ECO:0007669"/>
    <property type="project" value="UniProtKB-SubCell"/>
</dbReference>
<evidence type="ECO:0000256" key="2">
    <source>
        <dbReference type="PIRNR" id="PIRNR006276"/>
    </source>
</evidence>
<dbReference type="InterPro" id="IPR006016">
    <property type="entry name" value="UspA"/>
</dbReference>
<dbReference type="PANTHER" id="PTHR46268">
    <property type="entry name" value="STRESS RESPONSE PROTEIN NHAX"/>
    <property type="match status" value="1"/>
</dbReference>
<protein>
    <recommendedName>
        <fullName evidence="2">Universal stress protein</fullName>
    </recommendedName>
</protein>
<feature type="domain" description="UspA" evidence="3">
    <location>
        <begin position="6"/>
        <end position="144"/>
    </location>
</feature>
<dbReference type="EMBL" id="JABAFG010000006">
    <property type="protein sequence ID" value="NME27935.1"/>
    <property type="molecule type" value="Genomic_DNA"/>
</dbReference>
<evidence type="ECO:0000256" key="1">
    <source>
        <dbReference type="ARBA" id="ARBA00008791"/>
    </source>
</evidence>
<name>A0A848BRP7_9FIRM</name>
<dbReference type="AlphaFoldDB" id="A0A848BRP7"/>
<organism evidence="4 5">
    <name type="scientific">Megasphaera hexanoica</name>
    <dbReference type="NCBI Taxonomy" id="1675036"/>
    <lineage>
        <taxon>Bacteria</taxon>
        <taxon>Bacillati</taxon>
        <taxon>Bacillota</taxon>
        <taxon>Negativicutes</taxon>
        <taxon>Veillonellales</taxon>
        <taxon>Veillonellaceae</taxon>
        <taxon>Megasphaera</taxon>
    </lineage>
</organism>
<dbReference type="RefSeq" id="WP_059077484.1">
    <property type="nucleotide sequence ID" value="NZ_JABAFG010000006.1"/>
</dbReference>
<proteinExistence type="inferred from homology"/>
<evidence type="ECO:0000313" key="4">
    <source>
        <dbReference type="EMBL" id="NME27935.1"/>
    </source>
</evidence>
<dbReference type="PIRSF" id="PIRSF006276">
    <property type="entry name" value="UspA"/>
    <property type="match status" value="1"/>
</dbReference>
<dbReference type="PRINTS" id="PR01438">
    <property type="entry name" value="UNVRSLSTRESS"/>
</dbReference>
<dbReference type="PANTHER" id="PTHR46268:SF6">
    <property type="entry name" value="UNIVERSAL STRESS PROTEIN UP12"/>
    <property type="match status" value="1"/>
</dbReference>
<evidence type="ECO:0000313" key="5">
    <source>
        <dbReference type="Proteomes" id="UP000591071"/>
    </source>
</evidence>
<accession>A0A848BRP7</accession>
<dbReference type="Gene3D" id="3.40.50.620">
    <property type="entry name" value="HUPs"/>
    <property type="match status" value="1"/>
</dbReference>
<dbReference type="Proteomes" id="UP000591071">
    <property type="component" value="Unassembled WGS sequence"/>
</dbReference>
<gene>
    <name evidence="4" type="ORF">HF872_04760</name>
</gene>
<dbReference type="SUPFAM" id="SSF52402">
    <property type="entry name" value="Adenine nucleotide alpha hydrolases-like"/>
    <property type="match status" value="1"/>
</dbReference>
<reference evidence="4 5" key="1">
    <citation type="submission" date="2020-04" db="EMBL/GenBank/DDBJ databases">
        <authorList>
            <person name="Hitch T.C.A."/>
            <person name="Wylensek D."/>
            <person name="Clavel T."/>
        </authorList>
    </citation>
    <scope>NUCLEOTIDE SEQUENCE [LARGE SCALE GENOMIC DNA]</scope>
    <source>
        <strain evidence="4 5">Oil-RF-744-FAT-WT-6-1</strain>
    </source>
</reference>
<comment type="caution">
    <text evidence="4">The sequence shown here is derived from an EMBL/GenBank/DDBJ whole genome shotgun (WGS) entry which is preliminary data.</text>
</comment>
<dbReference type="InterPro" id="IPR014729">
    <property type="entry name" value="Rossmann-like_a/b/a_fold"/>
</dbReference>